<feature type="region of interest" description="Disordered" evidence="1">
    <location>
        <begin position="505"/>
        <end position="620"/>
    </location>
</feature>
<feature type="compositionally biased region" description="Low complexity" evidence="1">
    <location>
        <begin position="567"/>
        <end position="584"/>
    </location>
</feature>
<proteinExistence type="predicted"/>
<evidence type="ECO:0000313" key="3">
    <source>
        <dbReference type="Proteomes" id="UP000002748"/>
    </source>
</evidence>
<organism evidence="2 3">
    <name type="scientific">Trichosporon asahii var. asahii (strain ATCC 90039 / CBS 2479 / JCM 2466 / KCTC 7840 / NBRC 103889/ NCYC 2677 / UAMH 7654)</name>
    <name type="common">Yeast</name>
    <dbReference type="NCBI Taxonomy" id="1186058"/>
    <lineage>
        <taxon>Eukaryota</taxon>
        <taxon>Fungi</taxon>
        <taxon>Dikarya</taxon>
        <taxon>Basidiomycota</taxon>
        <taxon>Agaricomycotina</taxon>
        <taxon>Tremellomycetes</taxon>
        <taxon>Trichosporonales</taxon>
        <taxon>Trichosporonaceae</taxon>
        <taxon>Trichosporon</taxon>
    </lineage>
</organism>
<feature type="compositionally biased region" description="Basic residues" evidence="1">
    <location>
        <begin position="122"/>
        <end position="138"/>
    </location>
</feature>
<dbReference type="AlphaFoldDB" id="J4UF84"/>
<dbReference type="HOGENOM" id="CLU_497139_0_0_1"/>
<reference evidence="2 3" key="1">
    <citation type="journal article" date="2012" name="Eukaryot. Cell">
        <title>Draft genome sequence of CBS 2479, the standard type strain of Trichosporon asahii.</title>
        <authorList>
            <person name="Yang R.Y."/>
            <person name="Li H.T."/>
            <person name="Zhu H."/>
            <person name="Zhou G.P."/>
            <person name="Wang M."/>
            <person name="Wang L."/>
        </authorList>
    </citation>
    <scope>NUCLEOTIDE SEQUENCE [LARGE SCALE GENOMIC DNA]</scope>
    <source>
        <strain evidence="3">ATCC 90039 / CBS 2479 / JCM 2466 / KCTC 7840 / NCYC 2677 / UAMH 7654</strain>
    </source>
</reference>
<feature type="compositionally biased region" description="Low complexity" evidence="1">
    <location>
        <begin position="505"/>
        <end position="559"/>
    </location>
</feature>
<feature type="compositionally biased region" description="Polar residues" evidence="1">
    <location>
        <begin position="20"/>
        <end position="43"/>
    </location>
</feature>
<feature type="region of interest" description="Disordered" evidence="1">
    <location>
        <begin position="1"/>
        <end position="159"/>
    </location>
</feature>
<gene>
    <name evidence="2" type="ORF">A1Q1_00821</name>
</gene>
<name>J4UF84_TRIAS</name>
<dbReference type="OrthoDB" id="72441at2759"/>
<feature type="compositionally biased region" description="Basic and acidic residues" evidence="1">
    <location>
        <begin position="600"/>
        <end position="620"/>
    </location>
</feature>
<dbReference type="GeneID" id="25984335"/>
<dbReference type="RefSeq" id="XP_014181196.1">
    <property type="nucleotide sequence ID" value="XM_014325721.1"/>
</dbReference>
<feature type="compositionally biased region" description="Polar residues" evidence="1">
    <location>
        <begin position="52"/>
        <end position="66"/>
    </location>
</feature>
<feature type="compositionally biased region" description="Low complexity" evidence="1">
    <location>
        <begin position="284"/>
        <end position="302"/>
    </location>
</feature>
<dbReference type="KEGG" id="tasa:A1Q1_00821"/>
<evidence type="ECO:0000256" key="1">
    <source>
        <dbReference type="SAM" id="MobiDB-lite"/>
    </source>
</evidence>
<sequence>MAASSGHLSPAEAAPPTPQRPTSAHSDISHKSTVPTVASSLGNFPQHGAASRSDSLQPTRTTSGRSTPAGYHMRGSRPSSVRDPNAQLDDLCQIPERPAAVPPPPPVVSPASDGEDAAVKQAMKKGSKILHKRHRRRSNTAAESDEDEGEGSEPVSRKHRLRREMELFERQKQEAQQQLAERADQVIDVYDGDEQITSAVEVPEVERPPKPLYVWEVMYENQRGMSLFGKKWYSANSLLPSDPTAYTLPTELPGVTTVSASERTKRAKLARLRGHARGRSTSTSAIPDSRDTSSSSADTKASQPLAHKRKTNDTGYDLKTYQTPSPEWIWLTPWMVNMRLDADEQGFRYNLWFHRRGWRSHAGRLNWWGWVRRREWLRLRVLLPSTKLEREVEGIEGSAKEWPATLDEVMARPHPVRAMVKLLVVELLDRERLECFFQWWDDGSEEARLALKGELEDYDNLDLLSKAFVFAHSRRVFLTHLVTQKVVTKGQADAILGRLFEPLSPSGSAAASPAARPRSLRSAPSDSSSDSSAALPNSPQVTPTQTQAQAAPPPANEQQQRPEYRRSPASSFSSPPTPLTPTFRTPEHRHFPFNFVPARTKQEPEDREPSLKEPSEGDVD</sequence>
<dbReference type="EMBL" id="ALBS01000139">
    <property type="protein sequence ID" value="EJT49980.1"/>
    <property type="molecule type" value="Genomic_DNA"/>
</dbReference>
<dbReference type="Proteomes" id="UP000002748">
    <property type="component" value="Unassembled WGS sequence"/>
</dbReference>
<feature type="region of interest" description="Disordered" evidence="1">
    <location>
        <begin position="263"/>
        <end position="318"/>
    </location>
</feature>
<protein>
    <submittedName>
        <fullName evidence="2">Uncharacterized protein</fullName>
    </submittedName>
</protein>
<feature type="compositionally biased region" description="Basic residues" evidence="1">
    <location>
        <begin position="265"/>
        <end position="278"/>
    </location>
</feature>
<evidence type="ECO:0000313" key="2">
    <source>
        <dbReference type="EMBL" id="EJT49980.1"/>
    </source>
</evidence>
<dbReference type="VEuPathDB" id="FungiDB:A1Q1_00821"/>
<accession>J4UF84</accession>
<comment type="caution">
    <text evidence="2">The sequence shown here is derived from an EMBL/GenBank/DDBJ whole genome shotgun (WGS) entry which is preliminary data.</text>
</comment>